<dbReference type="GO" id="GO:0016832">
    <property type="term" value="F:aldehyde-lyase activity"/>
    <property type="evidence" value="ECO:0007669"/>
    <property type="project" value="TreeGrafter"/>
</dbReference>
<evidence type="ECO:0000256" key="1">
    <source>
        <dbReference type="ARBA" id="ARBA00022723"/>
    </source>
</evidence>
<organism evidence="5 6">
    <name type="scientific">Reyranella soli</name>
    <dbReference type="NCBI Taxonomy" id="1230389"/>
    <lineage>
        <taxon>Bacteria</taxon>
        <taxon>Pseudomonadati</taxon>
        <taxon>Pseudomonadota</taxon>
        <taxon>Alphaproteobacteria</taxon>
        <taxon>Hyphomicrobiales</taxon>
        <taxon>Reyranellaceae</taxon>
        <taxon>Reyranella</taxon>
    </lineage>
</organism>
<dbReference type="GO" id="GO:0019323">
    <property type="term" value="P:pentose catabolic process"/>
    <property type="evidence" value="ECO:0007669"/>
    <property type="project" value="TreeGrafter"/>
</dbReference>
<name>A0A512N2Q6_9HYPH</name>
<evidence type="ECO:0000313" key="6">
    <source>
        <dbReference type="Proteomes" id="UP000321058"/>
    </source>
</evidence>
<keyword evidence="2" id="KW-0456">Lyase</keyword>
<feature type="chain" id="PRO_5021871522" evidence="3">
    <location>
        <begin position="21"/>
        <end position="261"/>
    </location>
</feature>
<sequence length="261" mass="28160">MRAFAVLAFGLLLCGTAALAQPKSAGTPDPRLVEDLVAANRVLADLGVVDGFGHVSVRHDKDASHYLMSRSMAPALVKADDILEFDLDGVAVDAKGQAVFLERFIHGEIYKARPDVKAVVHSHSPSVIPFGVSKTRLQPIYHMSSFMGVDVPVFEIRGVEGLGSDLLVRNQKLGAALAQVLGTRTVALMRGHGSVTVGTSLPQVVFRAYYAEMNARLQSEAIKLGAVTYLTPEEAAAAAKTNDALVMRPWELWKRKAMKPE</sequence>
<dbReference type="GO" id="GO:0046872">
    <property type="term" value="F:metal ion binding"/>
    <property type="evidence" value="ECO:0007669"/>
    <property type="project" value="UniProtKB-KW"/>
</dbReference>
<proteinExistence type="predicted"/>
<dbReference type="OrthoDB" id="5291399at2"/>
<gene>
    <name evidence="5" type="ORF">RSO01_04360</name>
</gene>
<dbReference type="GO" id="GO:0005829">
    <property type="term" value="C:cytosol"/>
    <property type="evidence" value="ECO:0007669"/>
    <property type="project" value="TreeGrafter"/>
</dbReference>
<dbReference type="InterPro" id="IPR001303">
    <property type="entry name" value="Aldolase_II/adducin_N"/>
</dbReference>
<dbReference type="AlphaFoldDB" id="A0A512N2Q6"/>
<dbReference type="Proteomes" id="UP000321058">
    <property type="component" value="Unassembled WGS sequence"/>
</dbReference>
<dbReference type="RefSeq" id="WP_147145731.1">
    <property type="nucleotide sequence ID" value="NZ_BKAJ01000005.1"/>
</dbReference>
<keyword evidence="3" id="KW-0732">Signal</keyword>
<dbReference type="SUPFAM" id="SSF53639">
    <property type="entry name" value="AraD/HMP-PK domain-like"/>
    <property type="match status" value="1"/>
</dbReference>
<dbReference type="InterPro" id="IPR050197">
    <property type="entry name" value="Aldolase_class_II_sugar_metab"/>
</dbReference>
<dbReference type="InterPro" id="IPR036409">
    <property type="entry name" value="Aldolase_II/adducin_N_sf"/>
</dbReference>
<evidence type="ECO:0000256" key="2">
    <source>
        <dbReference type="ARBA" id="ARBA00023239"/>
    </source>
</evidence>
<keyword evidence="6" id="KW-1185">Reference proteome</keyword>
<keyword evidence="1" id="KW-0479">Metal-binding</keyword>
<protein>
    <submittedName>
        <fullName evidence="5">Putative aldolase class 2 protein</fullName>
    </submittedName>
</protein>
<dbReference type="EMBL" id="BKAJ01000005">
    <property type="protein sequence ID" value="GEP53270.1"/>
    <property type="molecule type" value="Genomic_DNA"/>
</dbReference>
<dbReference type="Gene3D" id="3.40.225.10">
    <property type="entry name" value="Class II aldolase/adducin N-terminal domain"/>
    <property type="match status" value="1"/>
</dbReference>
<feature type="signal peptide" evidence="3">
    <location>
        <begin position="1"/>
        <end position="20"/>
    </location>
</feature>
<dbReference type="SMART" id="SM01007">
    <property type="entry name" value="Aldolase_II"/>
    <property type="match status" value="1"/>
</dbReference>
<accession>A0A512N2Q6</accession>
<feature type="domain" description="Class II aldolase/adducin N-terminal" evidence="4">
    <location>
        <begin position="34"/>
        <end position="219"/>
    </location>
</feature>
<dbReference type="PANTHER" id="PTHR22789:SF0">
    <property type="entry name" value="3-OXO-TETRONATE 4-PHOSPHATE DECARBOXYLASE-RELATED"/>
    <property type="match status" value="1"/>
</dbReference>
<dbReference type="PANTHER" id="PTHR22789">
    <property type="entry name" value="FUCULOSE PHOSPHATE ALDOLASE"/>
    <property type="match status" value="1"/>
</dbReference>
<reference evidence="5 6" key="1">
    <citation type="submission" date="2019-07" db="EMBL/GenBank/DDBJ databases">
        <title>Whole genome shotgun sequence of Reyranella soli NBRC 108950.</title>
        <authorList>
            <person name="Hosoyama A."/>
            <person name="Uohara A."/>
            <person name="Ohji S."/>
            <person name="Ichikawa N."/>
        </authorList>
    </citation>
    <scope>NUCLEOTIDE SEQUENCE [LARGE SCALE GENOMIC DNA]</scope>
    <source>
        <strain evidence="5 6">NBRC 108950</strain>
    </source>
</reference>
<dbReference type="Pfam" id="PF00596">
    <property type="entry name" value="Aldolase_II"/>
    <property type="match status" value="1"/>
</dbReference>
<evidence type="ECO:0000313" key="5">
    <source>
        <dbReference type="EMBL" id="GEP53270.1"/>
    </source>
</evidence>
<evidence type="ECO:0000259" key="4">
    <source>
        <dbReference type="SMART" id="SM01007"/>
    </source>
</evidence>
<comment type="caution">
    <text evidence="5">The sequence shown here is derived from an EMBL/GenBank/DDBJ whole genome shotgun (WGS) entry which is preliminary data.</text>
</comment>
<evidence type="ECO:0000256" key="3">
    <source>
        <dbReference type="SAM" id="SignalP"/>
    </source>
</evidence>